<dbReference type="GO" id="GO:0006334">
    <property type="term" value="P:nucleosome assembly"/>
    <property type="evidence" value="ECO:0007669"/>
    <property type="project" value="TreeGrafter"/>
</dbReference>
<evidence type="ECO:0000256" key="2">
    <source>
        <dbReference type="SAM" id="MobiDB-lite"/>
    </source>
</evidence>
<feature type="compositionally biased region" description="Basic and acidic residues" evidence="2">
    <location>
        <begin position="201"/>
        <end position="214"/>
    </location>
</feature>
<gene>
    <name evidence="3" type="ORF">OLEA9_A108709</name>
</gene>
<reference evidence="3 4" key="1">
    <citation type="submission" date="2019-12" db="EMBL/GenBank/DDBJ databases">
        <authorList>
            <person name="Alioto T."/>
            <person name="Alioto T."/>
            <person name="Gomez Garrido J."/>
        </authorList>
    </citation>
    <scope>NUCLEOTIDE SEQUENCE [LARGE SCALE GENOMIC DNA]</scope>
</reference>
<protein>
    <submittedName>
        <fullName evidence="3">Uncharacterized protein</fullName>
    </submittedName>
</protein>
<sequence length="262" mass="30336">MTYLVLRLEGREIRRIPLKKESMAGSCSKENAVVSFNDADCSFSGPSKTFSPERIVQKRKPWLNYELIEKEVPKLKQKKSLEQKRQSNKAKMTIDKEKVEWLKSSRDYSFLSSDDDMFHGSGIKPNPWMVKNVSKSCDSMPKKKYEVSRSGTAIPKPQVLSSKPLSKESKFKNSDRSILEGHVRKRRQVIYEDEDDDDDQATDRTIRYDPKKFTDNAGGINVEATYSDTRKEETRSASRLQCKKIVEQEERETKKRKMYGVS</sequence>
<dbReference type="Gramene" id="OE9A108709T1">
    <property type="protein sequence ID" value="OE9A108709C1"/>
    <property type="gene ID" value="OE9A108709"/>
</dbReference>
<dbReference type="GO" id="GO:0042393">
    <property type="term" value="F:histone binding"/>
    <property type="evidence" value="ECO:0007669"/>
    <property type="project" value="TreeGrafter"/>
</dbReference>
<evidence type="ECO:0000256" key="1">
    <source>
        <dbReference type="ARBA" id="ARBA00023054"/>
    </source>
</evidence>
<dbReference type="AlphaFoldDB" id="A0A8S0RA27"/>
<comment type="caution">
    <text evidence="3">The sequence shown here is derived from an EMBL/GenBank/DDBJ whole genome shotgun (WGS) entry which is preliminary data.</text>
</comment>
<dbReference type="Proteomes" id="UP000594638">
    <property type="component" value="Unassembled WGS sequence"/>
</dbReference>
<keyword evidence="4" id="KW-1185">Reference proteome</keyword>
<dbReference type="GO" id="GO:0005730">
    <property type="term" value="C:nucleolus"/>
    <property type="evidence" value="ECO:0007669"/>
    <property type="project" value="TreeGrafter"/>
</dbReference>
<dbReference type="PANTHER" id="PTHR22691:SF8">
    <property type="entry name" value="PROTEIN SPT2 HOMOLOG"/>
    <property type="match status" value="1"/>
</dbReference>
<feature type="region of interest" description="Disordered" evidence="2">
    <location>
        <begin position="146"/>
        <end position="239"/>
    </location>
</feature>
<evidence type="ECO:0000313" key="3">
    <source>
        <dbReference type="EMBL" id="CAA2976122.1"/>
    </source>
</evidence>
<feature type="compositionally biased region" description="Basic and acidic residues" evidence="2">
    <location>
        <begin position="165"/>
        <end position="182"/>
    </location>
</feature>
<dbReference type="OrthoDB" id="903514at2759"/>
<dbReference type="PANTHER" id="PTHR22691">
    <property type="entry name" value="YEAST SPT2-RELATED"/>
    <property type="match status" value="1"/>
</dbReference>
<keyword evidence="1" id="KW-0175">Coiled coil</keyword>
<evidence type="ECO:0000313" key="4">
    <source>
        <dbReference type="Proteomes" id="UP000594638"/>
    </source>
</evidence>
<dbReference type="EMBL" id="CACTIH010002361">
    <property type="protein sequence ID" value="CAA2976122.1"/>
    <property type="molecule type" value="Genomic_DNA"/>
</dbReference>
<organism evidence="3 4">
    <name type="scientific">Olea europaea subsp. europaea</name>
    <dbReference type="NCBI Taxonomy" id="158383"/>
    <lineage>
        <taxon>Eukaryota</taxon>
        <taxon>Viridiplantae</taxon>
        <taxon>Streptophyta</taxon>
        <taxon>Embryophyta</taxon>
        <taxon>Tracheophyta</taxon>
        <taxon>Spermatophyta</taxon>
        <taxon>Magnoliopsida</taxon>
        <taxon>eudicotyledons</taxon>
        <taxon>Gunneridae</taxon>
        <taxon>Pentapetalae</taxon>
        <taxon>asterids</taxon>
        <taxon>lamiids</taxon>
        <taxon>Lamiales</taxon>
        <taxon>Oleaceae</taxon>
        <taxon>Oleeae</taxon>
        <taxon>Olea</taxon>
    </lineage>
</organism>
<accession>A0A8S0RA27</accession>
<feature type="compositionally biased region" description="Acidic residues" evidence="2">
    <location>
        <begin position="191"/>
        <end position="200"/>
    </location>
</feature>
<proteinExistence type="predicted"/>
<dbReference type="GO" id="GO:0003677">
    <property type="term" value="F:DNA binding"/>
    <property type="evidence" value="ECO:0007669"/>
    <property type="project" value="TreeGrafter"/>
</dbReference>
<dbReference type="GO" id="GO:0006360">
    <property type="term" value="P:transcription by RNA polymerase I"/>
    <property type="evidence" value="ECO:0007669"/>
    <property type="project" value="TreeGrafter"/>
</dbReference>
<name>A0A8S0RA27_OLEEU</name>